<sequence>MTIHKNKKKRFLQTLGISMTSLALAMSLWPAGSAQAVSATASHVLLYLDQKEAFINNEPLTLDAPAAAINGSTYVPMKFLAETLGFKLEWDADTGIIEMTSDKHYVSLDEASNTAFVDGAIVPYNSVALVRNNRLMVKLTWLADIAGAKYTYNKDFKRVEMYYTSVPDNVYDEVNGNTLPVAKFATDKQVYRIGEPIRYIDLSYDPDGDAISYLNWEGKKQAFFEAGEYKISLKVTDSKGAESKVYTQKIKVTEKVYLTEDEFPLYYSEPGTAIKISGAQRGLFQSVNEILYNRSVQTERKILFSDSPETITQHGILYRDTVIGKARLYANHLNGMEEQADFYIFAKNVSDHNVTVKTTNKGEVYPSLYAQLFGQHAAMDFLLDNKTENSFTLAPGETAVYVKMPRMYPAQGFNVLYDVESDGAVEYIFAALRPGDDADELSLYPDLPYVKHIRGTFTGSEVNMKLSMPDKSRPQRLTIGDGKLDTFMTGYDPMRGIETSLMGNYGVIYNIELENPGNMAVLIMPRGGNYKGPVVVNGIPQMVPKSGVLSVYDGAQLIARTTEADEKISIQLTPAAGSSLPVSVIFYPLQDK</sequence>
<feature type="signal peptide" evidence="1">
    <location>
        <begin position="1"/>
        <end position="36"/>
    </location>
</feature>
<evidence type="ECO:0000259" key="2">
    <source>
        <dbReference type="Pfam" id="PF07833"/>
    </source>
</evidence>
<dbReference type="EMBL" id="JBHSQV010000149">
    <property type="protein sequence ID" value="MFC5987045.1"/>
    <property type="molecule type" value="Genomic_DNA"/>
</dbReference>
<keyword evidence="4" id="KW-1185">Reference proteome</keyword>
<keyword evidence="1" id="KW-0732">Signal</keyword>
<dbReference type="Proteomes" id="UP001596250">
    <property type="component" value="Unassembled WGS sequence"/>
</dbReference>
<dbReference type="Gene3D" id="3.30.457.10">
    <property type="entry name" value="Copper amine oxidase-like, N-terminal domain"/>
    <property type="match status" value="1"/>
</dbReference>
<reference evidence="4" key="1">
    <citation type="journal article" date="2019" name="Int. J. Syst. Evol. Microbiol.">
        <title>The Global Catalogue of Microorganisms (GCM) 10K type strain sequencing project: providing services to taxonomists for standard genome sequencing and annotation.</title>
        <authorList>
            <consortium name="The Broad Institute Genomics Platform"/>
            <consortium name="The Broad Institute Genome Sequencing Center for Infectious Disease"/>
            <person name="Wu L."/>
            <person name="Ma J."/>
        </authorList>
    </citation>
    <scope>NUCLEOTIDE SEQUENCE [LARGE SCALE GENOMIC DNA]</scope>
    <source>
        <strain evidence="4">CCM 8749</strain>
    </source>
</reference>
<dbReference type="InterPro" id="IPR035986">
    <property type="entry name" value="PKD_dom_sf"/>
</dbReference>
<evidence type="ECO:0000313" key="3">
    <source>
        <dbReference type="EMBL" id="MFC5987045.1"/>
    </source>
</evidence>
<dbReference type="InterPro" id="IPR013783">
    <property type="entry name" value="Ig-like_fold"/>
</dbReference>
<dbReference type="InterPro" id="IPR012854">
    <property type="entry name" value="Cu_amine_oxidase-like_N"/>
</dbReference>
<protein>
    <submittedName>
        <fullName evidence="3">Stalk domain-containing protein</fullName>
    </submittedName>
</protein>
<organism evidence="3 4">
    <name type="scientific">Marinicrinis lubricantis</name>
    <dbReference type="NCBI Taxonomy" id="2086470"/>
    <lineage>
        <taxon>Bacteria</taxon>
        <taxon>Bacillati</taxon>
        <taxon>Bacillota</taxon>
        <taxon>Bacilli</taxon>
        <taxon>Bacillales</taxon>
        <taxon>Paenibacillaceae</taxon>
    </lineage>
</organism>
<name>A0ABW1IPJ8_9BACL</name>
<dbReference type="PROSITE" id="PS51318">
    <property type="entry name" value="TAT"/>
    <property type="match status" value="1"/>
</dbReference>
<dbReference type="InterPro" id="IPR036582">
    <property type="entry name" value="Mao_N_sf"/>
</dbReference>
<dbReference type="RefSeq" id="WP_379894371.1">
    <property type="nucleotide sequence ID" value="NZ_CBCSCT010000056.1"/>
</dbReference>
<dbReference type="SUPFAM" id="SSF55383">
    <property type="entry name" value="Copper amine oxidase, domain N"/>
    <property type="match status" value="2"/>
</dbReference>
<dbReference type="SUPFAM" id="SSF49299">
    <property type="entry name" value="PKD domain"/>
    <property type="match status" value="1"/>
</dbReference>
<evidence type="ECO:0000313" key="4">
    <source>
        <dbReference type="Proteomes" id="UP001596250"/>
    </source>
</evidence>
<dbReference type="InterPro" id="IPR006311">
    <property type="entry name" value="TAT_signal"/>
</dbReference>
<feature type="domain" description="Copper amine oxidase-like N-terminal" evidence="2">
    <location>
        <begin position="55"/>
        <end position="159"/>
    </location>
</feature>
<dbReference type="Pfam" id="PF07833">
    <property type="entry name" value="Cu_amine_oxidN1"/>
    <property type="match status" value="1"/>
</dbReference>
<gene>
    <name evidence="3" type="ORF">ACFPXP_11575</name>
</gene>
<accession>A0ABW1IPJ8</accession>
<proteinExistence type="predicted"/>
<dbReference type="Gene3D" id="2.60.40.10">
    <property type="entry name" value="Immunoglobulins"/>
    <property type="match status" value="1"/>
</dbReference>
<evidence type="ECO:0000256" key="1">
    <source>
        <dbReference type="SAM" id="SignalP"/>
    </source>
</evidence>
<comment type="caution">
    <text evidence="3">The sequence shown here is derived from an EMBL/GenBank/DDBJ whole genome shotgun (WGS) entry which is preliminary data.</text>
</comment>
<feature type="chain" id="PRO_5045181611" evidence="1">
    <location>
        <begin position="37"/>
        <end position="592"/>
    </location>
</feature>